<dbReference type="EMBL" id="JASJQH010000562">
    <property type="protein sequence ID" value="KAK9763761.1"/>
    <property type="molecule type" value="Genomic_DNA"/>
</dbReference>
<feature type="transmembrane region" description="Helical" evidence="7">
    <location>
        <begin position="362"/>
        <end position="384"/>
    </location>
</feature>
<dbReference type="Gene3D" id="1.20.1250.20">
    <property type="entry name" value="MFS general substrate transporter like domains"/>
    <property type="match status" value="1"/>
</dbReference>
<gene>
    <name evidence="9" type="ORF">K7432_009281</name>
</gene>
<dbReference type="InterPro" id="IPR001958">
    <property type="entry name" value="Tet-R_TetA/multi-R_MdtG-like"/>
</dbReference>
<dbReference type="PROSITE" id="PS50850">
    <property type="entry name" value="MFS"/>
    <property type="match status" value="1"/>
</dbReference>
<comment type="caution">
    <text evidence="9">The sequence shown here is derived from an EMBL/GenBank/DDBJ whole genome shotgun (WGS) entry which is preliminary data.</text>
</comment>
<dbReference type="InterPro" id="IPR050930">
    <property type="entry name" value="MFS_Vesicular_Transporter"/>
</dbReference>
<evidence type="ECO:0000256" key="6">
    <source>
        <dbReference type="ARBA" id="ARBA00023136"/>
    </source>
</evidence>
<evidence type="ECO:0000256" key="7">
    <source>
        <dbReference type="SAM" id="Phobius"/>
    </source>
</evidence>
<keyword evidence="4 7" id="KW-0812">Transmembrane</keyword>
<dbReference type="InterPro" id="IPR011701">
    <property type="entry name" value="MFS"/>
</dbReference>
<feature type="transmembrane region" description="Helical" evidence="7">
    <location>
        <begin position="97"/>
        <end position="118"/>
    </location>
</feature>
<feature type="transmembrane region" description="Helical" evidence="7">
    <location>
        <begin position="275"/>
        <end position="292"/>
    </location>
</feature>
<feature type="domain" description="Major facilitator superfamily (MFS) profile" evidence="8">
    <location>
        <begin position="60"/>
        <end position="453"/>
    </location>
</feature>
<dbReference type="PANTHER" id="PTHR23506:SF23">
    <property type="entry name" value="GH10249P"/>
    <property type="match status" value="1"/>
</dbReference>
<organism evidence="9 10">
    <name type="scientific">Basidiobolus ranarum</name>
    <dbReference type="NCBI Taxonomy" id="34480"/>
    <lineage>
        <taxon>Eukaryota</taxon>
        <taxon>Fungi</taxon>
        <taxon>Fungi incertae sedis</taxon>
        <taxon>Zoopagomycota</taxon>
        <taxon>Entomophthoromycotina</taxon>
        <taxon>Basidiobolomycetes</taxon>
        <taxon>Basidiobolales</taxon>
        <taxon>Basidiobolaceae</taxon>
        <taxon>Basidiobolus</taxon>
    </lineage>
</organism>
<dbReference type="Pfam" id="PF07690">
    <property type="entry name" value="MFS_1"/>
    <property type="match status" value="1"/>
</dbReference>
<evidence type="ECO:0000256" key="2">
    <source>
        <dbReference type="ARBA" id="ARBA00006829"/>
    </source>
</evidence>
<accession>A0ABR2WQH6</accession>
<feature type="transmembrane region" description="Helical" evidence="7">
    <location>
        <begin position="336"/>
        <end position="356"/>
    </location>
</feature>
<feature type="transmembrane region" description="Helical" evidence="7">
    <location>
        <begin position="304"/>
        <end position="324"/>
    </location>
</feature>
<feature type="transmembrane region" description="Helical" evidence="7">
    <location>
        <begin position="211"/>
        <end position="231"/>
    </location>
</feature>
<reference evidence="9 10" key="1">
    <citation type="submission" date="2023-04" db="EMBL/GenBank/DDBJ databases">
        <title>Genome of Basidiobolus ranarum AG-B5.</title>
        <authorList>
            <person name="Stajich J.E."/>
            <person name="Carter-House D."/>
            <person name="Gryganskyi A."/>
        </authorList>
    </citation>
    <scope>NUCLEOTIDE SEQUENCE [LARGE SCALE GENOMIC DNA]</scope>
    <source>
        <strain evidence="9 10">AG-B5</strain>
    </source>
</reference>
<proteinExistence type="inferred from homology"/>
<keyword evidence="6 7" id="KW-0472">Membrane</keyword>
<evidence type="ECO:0000256" key="3">
    <source>
        <dbReference type="ARBA" id="ARBA00022448"/>
    </source>
</evidence>
<dbReference type="Proteomes" id="UP001479436">
    <property type="component" value="Unassembled WGS sequence"/>
</dbReference>
<comment type="subcellular location">
    <subcellularLocation>
        <location evidence="1">Membrane</location>
        <topology evidence="1">Multi-pass membrane protein</topology>
    </subcellularLocation>
</comment>
<feature type="transmembrane region" description="Helical" evidence="7">
    <location>
        <begin position="430"/>
        <end position="450"/>
    </location>
</feature>
<dbReference type="InterPro" id="IPR036259">
    <property type="entry name" value="MFS_trans_sf"/>
</dbReference>
<dbReference type="PANTHER" id="PTHR23506">
    <property type="entry name" value="GH10249P"/>
    <property type="match status" value="1"/>
</dbReference>
<feature type="transmembrane region" description="Helical" evidence="7">
    <location>
        <begin position="130"/>
        <end position="151"/>
    </location>
</feature>
<evidence type="ECO:0000256" key="4">
    <source>
        <dbReference type="ARBA" id="ARBA00022692"/>
    </source>
</evidence>
<feature type="transmembrane region" description="Helical" evidence="7">
    <location>
        <begin position="185"/>
        <end position="205"/>
    </location>
</feature>
<sequence length="461" mass="50138">MFNDFKQLKCSHPFFIAVYCRSNYHTMATYEETPLLSSETEEKLTWRERIIRFRSSKTAITFVVSLALFADMVVYGIVVPILPLIAKDKLNADPAMVGLLFGTYAFGLLGSTPIFAILSDRYNTRKIPMVIGLFGLGVSTIFFIVAENFWQLMLARMAQGAAGGASWTIGLTMIADAFPPDQLGVAMGVVLSWNGVGFLVGPAIGGILFEYWGFAAPFIFCAALAFIDLLAQLYVIPATPIDHDDEFVDTTGDVESQSSIRTKPSIWTLIRERPIIICSLATFLIASNYSSIEPTLGVYLEEEFHYNPSTIGVIYMALVIPNVFMSPIAGYLSSRFGGMTISGLGIFVFALVTPLIALPRSFWLESLSLVLCGAAGATAMTPILPEMGLHVTKLGGGAFAQLDAIFNMAYSLGMLGGPIAGGYLMKQFGFLKTTLAFGMLLLVFTPLIVIKKRSSHITTPS</sequence>
<keyword evidence="10" id="KW-1185">Reference proteome</keyword>
<keyword evidence="3" id="KW-0813">Transport</keyword>
<dbReference type="SUPFAM" id="SSF103473">
    <property type="entry name" value="MFS general substrate transporter"/>
    <property type="match status" value="1"/>
</dbReference>
<feature type="transmembrane region" description="Helical" evidence="7">
    <location>
        <begin position="404"/>
        <end position="424"/>
    </location>
</feature>
<evidence type="ECO:0000256" key="1">
    <source>
        <dbReference type="ARBA" id="ARBA00004141"/>
    </source>
</evidence>
<name>A0ABR2WQH6_9FUNG</name>
<feature type="transmembrane region" description="Helical" evidence="7">
    <location>
        <begin position="59"/>
        <end position="85"/>
    </location>
</feature>
<evidence type="ECO:0000259" key="8">
    <source>
        <dbReference type="PROSITE" id="PS50850"/>
    </source>
</evidence>
<evidence type="ECO:0000256" key="5">
    <source>
        <dbReference type="ARBA" id="ARBA00022989"/>
    </source>
</evidence>
<evidence type="ECO:0000313" key="10">
    <source>
        <dbReference type="Proteomes" id="UP001479436"/>
    </source>
</evidence>
<dbReference type="CDD" id="cd17325">
    <property type="entry name" value="MFS_MdtG_SLC18_like"/>
    <property type="match status" value="1"/>
</dbReference>
<dbReference type="PRINTS" id="PR01035">
    <property type="entry name" value="TCRTETA"/>
</dbReference>
<dbReference type="InterPro" id="IPR020846">
    <property type="entry name" value="MFS_dom"/>
</dbReference>
<protein>
    <recommendedName>
        <fullName evidence="8">Major facilitator superfamily (MFS) profile domain-containing protein</fullName>
    </recommendedName>
</protein>
<keyword evidence="5 7" id="KW-1133">Transmembrane helix</keyword>
<evidence type="ECO:0000313" key="9">
    <source>
        <dbReference type="EMBL" id="KAK9763761.1"/>
    </source>
</evidence>
<comment type="similarity">
    <text evidence="2">Belongs to the major facilitator superfamily. Vesicular transporter family.</text>
</comment>